<accession>A0ABW9JM76</accession>
<evidence type="ECO:0000313" key="9">
    <source>
        <dbReference type="Proteomes" id="UP001517367"/>
    </source>
</evidence>
<feature type="transmembrane region" description="Helical" evidence="7">
    <location>
        <begin position="88"/>
        <end position="105"/>
    </location>
</feature>
<feature type="transmembrane region" description="Helical" evidence="7">
    <location>
        <begin position="191"/>
        <end position="210"/>
    </location>
</feature>
<evidence type="ECO:0000256" key="6">
    <source>
        <dbReference type="ARBA" id="ARBA00023136"/>
    </source>
</evidence>
<protein>
    <submittedName>
        <fullName evidence="8">Nramp family divalent metal transporter</fullName>
    </submittedName>
</protein>
<sequence length="448" mass="49169">MNKSTNFWTRAKKFFKVLGPGLITGASDDDPSGIATYSQAGAQFGLSTLWTALITFPLMAAIQGMCARIGLVTSQGLTSTLKQHYPRLVLYLMIVFSFPAIILNIGADIAGMGAVANLVFPKIHAVYFTVAFTALLILFIVYLPYKKIVAILKYLTLAVLLYILVPFFTKPDWGLVLKRTFVPTLRLDKDFIGILVAILGTTISPYLFFWQATMEAEDIQAVSRQVMVNKRILLCETESKEAAKEEARKRWQRLISVFLKKVTADVNIGMLLSNMVMFFIILATGTALFANGGQKIETVEQAAKALEPVAGSASYWLFSIGVIGTGFLAIPVLCGSLSYIFSETFGWQGSLDKQFHQAKPFYGVIIVSLIIGLLINYIGISPIQALLYTAILYGVTSPIIIAVILHIGNNKKIMGDHTNGTVSNILGALTFFLMTASAIFLIYLQFES</sequence>
<name>A0ABW9JM76_9SPHI</name>
<dbReference type="InterPro" id="IPR001046">
    <property type="entry name" value="NRAMP_fam"/>
</dbReference>
<evidence type="ECO:0000256" key="3">
    <source>
        <dbReference type="ARBA" id="ARBA00022692"/>
    </source>
</evidence>
<gene>
    <name evidence="8" type="ORF">E5L68_019400</name>
</gene>
<feature type="transmembrane region" description="Helical" evidence="7">
    <location>
        <begin position="125"/>
        <end position="143"/>
    </location>
</feature>
<comment type="subcellular location">
    <subcellularLocation>
        <location evidence="1">Membrane</location>
        <topology evidence="1">Multi-pass membrane protein</topology>
    </subcellularLocation>
</comment>
<evidence type="ECO:0000313" key="8">
    <source>
        <dbReference type="EMBL" id="MFN0293554.1"/>
    </source>
</evidence>
<dbReference type="Pfam" id="PF01566">
    <property type="entry name" value="Nramp"/>
    <property type="match status" value="1"/>
</dbReference>
<evidence type="ECO:0000256" key="5">
    <source>
        <dbReference type="ARBA" id="ARBA00022989"/>
    </source>
</evidence>
<feature type="transmembrane region" description="Helical" evidence="7">
    <location>
        <begin position="425"/>
        <end position="446"/>
    </location>
</feature>
<organism evidence="8 9">
    <name type="scientific">Pedobacter helvus</name>
    <dbReference type="NCBI Taxonomy" id="2563444"/>
    <lineage>
        <taxon>Bacteria</taxon>
        <taxon>Pseudomonadati</taxon>
        <taxon>Bacteroidota</taxon>
        <taxon>Sphingobacteriia</taxon>
        <taxon>Sphingobacteriales</taxon>
        <taxon>Sphingobacteriaceae</taxon>
        <taxon>Pedobacter</taxon>
    </lineage>
</organism>
<proteinExistence type="predicted"/>
<keyword evidence="3 7" id="KW-0812">Transmembrane</keyword>
<dbReference type="RefSeq" id="WP_138729217.1">
    <property type="nucleotide sequence ID" value="NZ_SRMP02000050.1"/>
</dbReference>
<feature type="transmembrane region" description="Helical" evidence="7">
    <location>
        <begin position="315"/>
        <end position="341"/>
    </location>
</feature>
<feature type="transmembrane region" description="Helical" evidence="7">
    <location>
        <begin position="361"/>
        <end position="380"/>
    </location>
</feature>
<evidence type="ECO:0000256" key="1">
    <source>
        <dbReference type="ARBA" id="ARBA00004141"/>
    </source>
</evidence>
<evidence type="ECO:0000256" key="7">
    <source>
        <dbReference type="SAM" id="Phobius"/>
    </source>
</evidence>
<feature type="transmembrane region" description="Helical" evidence="7">
    <location>
        <begin position="150"/>
        <end position="169"/>
    </location>
</feature>
<evidence type="ECO:0000256" key="4">
    <source>
        <dbReference type="ARBA" id="ARBA00022847"/>
    </source>
</evidence>
<dbReference type="EMBL" id="SRMP02000050">
    <property type="protein sequence ID" value="MFN0293554.1"/>
    <property type="molecule type" value="Genomic_DNA"/>
</dbReference>
<comment type="caution">
    <text evidence="8">The sequence shown here is derived from an EMBL/GenBank/DDBJ whole genome shotgun (WGS) entry which is preliminary data.</text>
</comment>
<dbReference type="NCBIfam" id="NF037982">
    <property type="entry name" value="Nramp_1"/>
    <property type="match status" value="1"/>
</dbReference>
<evidence type="ECO:0000256" key="2">
    <source>
        <dbReference type="ARBA" id="ARBA00022448"/>
    </source>
</evidence>
<keyword evidence="5 7" id="KW-1133">Transmembrane helix</keyword>
<keyword evidence="4" id="KW-0769">Symport</keyword>
<dbReference type="PANTHER" id="PTHR11706:SF33">
    <property type="entry name" value="NATURAL RESISTANCE-ASSOCIATED MACROPHAGE PROTEIN 2"/>
    <property type="match status" value="1"/>
</dbReference>
<dbReference type="Proteomes" id="UP001517367">
    <property type="component" value="Unassembled WGS sequence"/>
</dbReference>
<keyword evidence="6 7" id="KW-0472">Membrane</keyword>
<feature type="transmembrane region" description="Helical" evidence="7">
    <location>
        <begin position="268"/>
        <end position="290"/>
    </location>
</feature>
<feature type="transmembrane region" description="Helical" evidence="7">
    <location>
        <begin position="386"/>
        <end position="405"/>
    </location>
</feature>
<keyword evidence="9" id="KW-1185">Reference proteome</keyword>
<reference evidence="8 9" key="1">
    <citation type="submission" date="2024-12" db="EMBL/GenBank/DDBJ databases">
        <authorList>
            <person name="Hu S."/>
        </authorList>
    </citation>
    <scope>NUCLEOTIDE SEQUENCE [LARGE SCALE GENOMIC DNA]</scope>
    <source>
        <strain evidence="8 9">P-25</strain>
    </source>
</reference>
<dbReference type="PANTHER" id="PTHR11706">
    <property type="entry name" value="SOLUTE CARRIER PROTEIN FAMILY 11 MEMBER"/>
    <property type="match status" value="1"/>
</dbReference>
<keyword evidence="2" id="KW-0813">Transport</keyword>